<dbReference type="PROSITE" id="PS50913">
    <property type="entry name" value="GRIP"/>
    <property type="match status" value="1"/>
</dbReference>
<dbReference type="EMBL" id="KZ819635">
    <property type="protein sequence ID" value="PWN91206.1"/>
    <property type="molecule type" value="Genomic_DNA"/>
</dbReference>
<feature type="region of interest" description="Disordered" evidence="5">
    <location>
        <begin position="1"/>
        <end position="58"/>
    </location>
</feature>
<evidence type="ECO:0000259" key="6">
    <source>
        <dbReference type="PROSITE" id="PS50913"/>
    </source>
</evidence>
<dbReference type="InterPro" id="IPR019459">
    <property type="entry name" value="GRAB"/>
</dbReference>
<feature type="coiled-coil region" evidence="4">
    <location>
        <begin position="265"/>
        <end position="323"/>
    </location>
</feature>
<keyword evidence="8" id="KW-1185">Reference proteome</keyword>
<keyword evidence="3 4" id="KW-0175">Coiled coil</keyword>
<feature type="region of interest" description="Disordered" evidence="5">
    <location>
        <begin position="453"/>
        <end position="535"/>
    </location>
</feature>
<evidence type="ECO:0000256" key="2">
    <source>
        <dbReference type="ARBA" id="ARBA00023034"/>
    </source>
</evidence>
<feature type="compositionally biased region" description="Pro residues" evidence="5">
    <location>
        <begin position="525"/>
        <end position="535"/>
    </location>
</feature>
<feature type="compositionally biased region" description="Basic and acidic residues" evidence="5">
    <location>
        <begin position="135"/>
        <end position="146"/>
    </location>
</feature>
<organism evidence="7 8">
    <name type="scientific">Acaromyces ingoldii</name>
    <dbReference type="NCBI Taxonomy" id="215250"/>
    <lineage>
        <taxon>Eukaryota</taxon>
        <taxon>Fungi</taxon>
        <taxon>Dikarya</taxon>
        <taxon>Basidiomycota</taxon>
        <taxon>Ustilaginomycotina</taxon>
        <taxon>Exobasidiomycetes</taxon>
        <taxon>Exobasidiales</taxon>
        <taxon>Cryptobasidiaceae</taxon>
        <taxon>Acaromyces</taxon>
    </lineage>
</organism>
<dbReference type="GeneID" id="37040671"/>
<accession>A0A316YQA4</accession>
<dbReference type="RefSeq" id="XP_025378404.1">
    <property type="nucleotide sequence ID" value="XM_025518755.1"/>
</dbReference>
<feature type="domain" description="GRIP" evidence="6">
    <location>
        <begin position="342"/>
        <end position="393"/>
    </location>
</feature>
<feature type="compositionally biased region" description="Low complexity" evidence="5">
    <location>
        <begin position="10"/>
        <end position="24"/>
    </location>
</feature>
<dbReference type="OrthoDB" id="425925at2759"/>
<feature type="compositionally biased region" description="Acidic residues" evidence="5">
    <location>
        <begin position="32"/>
        <end position="47"/>
    </location>
</feature>
<evidence type="ECO:0000256" key="3">
    <source>
        <dbReference type="ARBA" id="ARBA00023054"/>
    </source>
</evidence>
<reference evidence="7 8" key="1">
    <citation type="journal article" date="2018" name="Mol. Biol. Evol.">
        <title>Broad Genomic Sampling Reveals a Smut Pathogenic Ancestry of the Fungal Clade Ustilaginomycotina.</title>
        <authorList>
            <person name="Kijpornyongpan T."/>
            <person name="Mondo S.J."/>
            <person name="Barry K."/>
            <person name="Sandor L."/>
            <person name="Lee J."/>
            <person name="Lipzen A."/>
            <person name="Pangilinan J."/>
            <person name="LaButti K."/>
            <person name="Hainaut M."/>
            <person name="Henrissat B."/>
            <person name="Grigoriev I.V."/>
            <person name="Spatafora J.W."/>
            <person name="Aime M.C."/>
        </authorList>
    </citation>
    <scope>NUCLEOTIDE SEQUENCE [LARGE SCALE GENOMIC DNA]</scope>
    <source>
        <strain evidence="7 8">MCA 4198</strain>
    </source>
</reference>
<dbReference type="GO" id="GO:0007030">
    <property type="term" value="P:Golgi organization"/>
    <property type="evidence" value="ECO:0007669"/>
    <property type="project" value="TreeGrafter"/>
</dbReference>
<evidence type="ECO:0000256" key="5">
    <source>
        <dbReference type="SAM" id="MobiDB-lite"/>
    </source>
</evidence>
<feature type="compositionally biased region" description="Basic and acidic residues" evidence="5">
    <location>
        <begin position="170"/>
        <end position="183"/>
    </location>
</feature>
<dbReference type="Pfam" id="PF10375">
    <property type="entry name" value="GRAB"/>
    <property type="match status" value="1"/>
</dbReference>
<dbReference type="PANTHER" id="PTHR18921">
    <property type="entry name" value="MYOSIN HEAVY CHAIN - RELATED"/>
    <property type="match status" value="1"/>
</dbReference>
<dbReference type="Proteomes" id="UP000245768">
    <property type="component" value="Unassembled WGS sequence"/>
</dbReference>
<name>A0A316YQA4_9BASI</name>
<dbReference type="GO" id="GO:0005794">
    <property type="term" value="C:Golgi apparatus"/>
    <property type="evidence" value="ECO:0007669"/>
    <property type="project" value="UniProtKB-SubCell"/>
</dbReference>
<evidence type="ECO:0000256" key="4">
    <source>
        <dbReference type="SAM" id="Coils"/>
    </source>
</evidence>
<dbReference type="GO" id="GO:0006888">
    <property type="term" value="P:endoplasmic reticulum to Golgi vesicle-mediated transport"/>
    <property type="evidence" value="ECO:0007669"/>
    <property type="project" value="TreeGrafter"/>
</dbReference>
<protein>
    <recommendedName>
        <fullName evidence="6">GRIP domain-containing protein</fullName>
    </recommendedName>
</protein>
<feature type="compositionally biased region" description="Polar residues" evidence="5">
    <location>
        <begin position="498"/>
        <end position="520"/>
    </location>
</feature>
<feature type="region of interest" description="Disordered" evidence="5">
    <location>
        <begin position="219"/>
        <end position="240"/>
    </location>
</feature>
<dbReference type="GO" id="GO:0031267">
    <property type="term" value="F:small GTPase binding"/>
    <property type="evidence" value="ECO:0007669"/>
    <property type="project" value="TreeGrafter"/>
</dbReference>
<dbReference type="STRING" id="215250.A0A316YQA4"/>
<evidence type="ECO:0000256" key="1">
    <source>
        <dbReference type="ARBA" id="ARBA00004555"/>
    </source>
</evidence>
<comment type="subcellular location">
    <subcellularLocation>
        <location evidence="1">Golgi apparatus</location>
    </subcellularLocation>
</comment>
<feature type="compositionally biased region" description="Low complexity" evidence="5">
    <location>
        <begin position="462"/>
        <end position="487"/>
    </location>
</feature>
<proteinExistence type="predicted"/>
<dbReference type="AlphaFoldDB" id="A0A316YQA4"/>
<keyword evidence="2" id="KW-0333">Golgi apparatus</keyword>
<dbReference type="PANTHER" id="PTHR18921:SF2">
    <property type="entry name" value="THYROID RECEPTOR-INTERACTING PROTEIN 11"/>
    <property type="match status" value="1"/>
</dbReference>
<gene>
    <name evidence="7" type="ORF">FA10DRAFT_228591</name>
</gene>
<feature type="compositionally biased region" description="Basic and acidic residues" evidence="5">
    <location>
        <begin position="219"/>
        <end position="237"/>
    </location>
</feature>
<feature type="region of interest" description="Disordered" evidence="5">
    <location>
        <begin position="131"/>
        <end position="183"/>
    </location>
</feature>
<dbReference type="Gene3D" id="1.10.287.1490">
    <property type="match status" value="1"/>
</dbReference>
<dbReference type="InterPro" id="IPR000237">
    <property type="entry name" value="GRIP_dom"/>
</dbReference>
<evidence type="ECO:0000313" key="8">
    <source>
        <dbReference type="Proteomes" id="UP000245768"/>
    </source>
</evidence>
<evidence type="ECO:0000313" key="7">
    <source>
        <dbReference type="EMBL" id="PWN91206.1"/>
    </source>
</evidence>
<sequence length="535" mass="58679">MVINGHHEAAASASTSHKSSGSNSNEHKDASADEEPSSWPAEDDEEEKAGAQGQSVEALHAELERTREERDSFEGQYKGLLGKLTQMRSTLGDRLRQDAEELDRREQQIDSLTSRTEELEKTVEVLKTELVASHQDVDRATKELDALRATGGDASSSSSATAGSSSGPADEARRSTEVKTRELQEMAERYRIEAEGWESACMEERAHREELELELRRAREERQEAQRSEQEQRRLAESEAQSARGLQQVLEEFQAAQETELQRALGDHQERYERAAASLREHQERTVAAEAQATEFKGAAERCQALEKEVKEKNLLIGKLRHEAVILNEHLTEALRRLRANTSDSNVDRRLVTNLLLQFITTPRADGKRFEMLSLIASVLQWSDDERETAGLQRTNPGSSSSSSTMSPGKMVGIGIKTEGKGHGRSGALANASSTGDESFSNLFVEFLLSEAEQAKTPQSPSSEKTNGSNNKNNNNGASPSAPASPTITRPSGEKSRTSFNLGSLANLRRPSSVSQGNANLSPLKSPPPPETPPT</sequence>
<dbReference type="InParanoid" id="A0A316YQA4"/>
<feature type="region of interest" description="Disordered" evidence="5">
    <location>
        <begin position="388"/>
        <end position="436"/>
    </location>
</feature>
<feature type="compositionally biased region" description="Low complexity" evidence="5">
    <location>
        <begin position="149"/>
        <end position="167"/>
    </location>
</feature>